<gene>
    <name evidence="1" type="ORF">FHP06_09110</name>
</gene>
<evidence type="ECO:0000313" key="2">
    <source>
        <dbReference type="Proteomes" id="UP000321571"/>
    </source>
</evidence>
<reference evidence="1 2" key="1">
    <citation type="submission" date="2019-06" db="EMBL/GenBank/DDBJ databases">
        <title>Aeromicrobium sp. nov., isolated from a maize field.</title>
        <authorList>
            <person name="Lin S.-Y."/>
            <person name="Tsai C.-F."/>
            <person name="Young C.-C."/>
        </authorList>
    </citation>
    <scope>NUCLEOTIDE SEQUENCE [LARGE SCALE GENOMIC DNA]</scope>
    <source>
        <strain evidence="1 2">CC-CFT486</strain>
    </source>
</reference>
<sequence>MTVQTKVLDIRPLVRLLAVLSLLLAGVVALAPPSSATGALLPSKTVLTTDAAPAVAGGDAHLTATVSILNVGFRPVTPHGTVTFTLTPSVGDPVVLNATLGNCTFFPRRCTAVVTAHLTDDLMDGASVVAHYNGDLVAKPSTSNELWQSTWYPAQCNADTFCGHYTSSDSGTTDIYIQVDDQGVDQDYQIEAGFSTVPLSCTKAGAGDTAVWNVTYPAAKEVTYTTYGATAVKSKYTPTRICYSSDQPFRTKYGSWAKQVAPGAYEGLLPLCKPESAGPCVSGADFYPAGGDCEGGCPAQLNTYIRAPEGDPKTTH</sequence>
<proteinExistence type="predicted"/>
<dbReference type="Gene3D" id="2.60.40.10">
    <property type="entry name" value="Immunoglobulins"/>
    <property type="match status" value="1"/>
</dbReference>
<name>A0A5C8NHH9_9ACTN</name>
<dbReference type="Proteomes" id="UP000321571">
    <property type="component" value="Unassembled WGS sequence"/>
</dbReference>
<organism evidence="1 2">
    <name type="scientific">Aeromicrobium terrae</name>
    <dbReference type="NCBI Taxonomy" id="2498846"/>
    <lineage>
        <taxon>Bacteria</taxon>
        <taxon>Bacillati</taxon>
        <taxon>Actinomycetota</taxon>
        <taxon>Actinomycetes</taxon>
        <taxon>Propionibacteriales</taxon>
        <taxon>Nocardioidaceae</taxon>
        <taxon>Aeromicrobium</taxon>
    </lineage>
</organism>
<dbReference type="InterPro" id="IPR013783">
    <property type="entry name" value="Ig-like_fold"/>
</dbReference>
<keyword evidence="2" id="KW-1185">Reference proteome</keyword>
<accession>A0A5C8NHH9</accession>
<dbReference type="EMBL" id="VDUX01000004">
    <property type="protein sequence ID" value="TXL60592.1"/>
    <property type="molecule type" value="Genomic_DNA"/>
</dbReference>
<dbReference type="AlphaFoldDB" id="A0A5C8NHH9"/>
<dbReference type="RefSeq" id="WP_147686025.1">
    <property type="nucleotide sequence ID" value="NZ_VDUX01000004.1"/>
</dbReference>
<dbReference type="GO" id="GO:0005975">
    <property type="term" value="P:carbohydrate metabolic process"/>
    <property type="evidence" value="ECO:0007669"/>
    <property type="project" value="UniProtKB-ARBA"/>
</dbReference>
<evidence type="ECO:0000313" key="1">
    <source>
        <dbReference type="EMBL" id="TXL60592.1"/>
    </source>
</evidence>
<comment type="caution">
    <text evidence="1">The sequence shown here is derived from an EMBL/GenBank/DDBJ whole genome shotgun (WGS) entry which is preliminary data.</text>
</comment>
<protein>
    <submittedName>
        <fullName evidence="1">Uncharacterized protein</fullName>
    </submittedName>
</protein>